<gene>
    <name evidence="2" type="ORF">PDIGIT_LOCUS1771</name>
</gene>
<name>A0A9W4U3J5_9PLEO</name>
<dbReference type="EMBL" id="CAOQHR010000001">
    <property type="protein sequence ID" value="CAI6272281.1"/>
    <property type="molecule type" value="Genomic_DNA"/>
</dbReference>
<accession>A0A9W4U3J5</accession>
<evidence type="ECO:0000313" key="3">
    <source>
        <dbReference type="Proteomes" id="UP001152607"/>
    </source>
</evidence>
<protein>
    <submittedName>
        <fullName evidence="2">Uncharacterized protein</fullName>
    </submittedName>
</protein>
<proteinExistence type="predicted"/>
<organism evidence="2 3">
    <name type="scientific">Periconia digitata</name>
    <dbReference type="NCBI Taxonomy" id="1303443"/>
    <lineage>
        <taxon>Eukaryota</taxon>
        <taxon>Fungi</taxon>
        <taxon>Dikarya</taxon>
        <taxon>Ascomycota</taxon>
        <taxon>Pezizomycotina</taxon>
        <taxon>Dothideomycetes</taxon>
        <taxon>Pleosporomycetidae</taxon>
        <taxon>Pleosporales</taxon>
        <taxon>Massarineae</taxon>
        <taxon>Periconiaceae</taxon>
        <taxon>Periconia</taxon>
    </lineage>
</organism>
<sequence>MTRLDLVPTLSTTHRPEAMQQRVARVGSELNNAKMIAATRHGNGTVQTIHQPSRPPWAISTQ</sequence>
<dbReference type="AlphaFoldDB" id="A0A9W4U3J5"/>
<evidence type="ECO:0000313" key="2">
    <source>
        <dbReference type="EMBL" id="CAI6272281.1"/>
    </source>
</evidence>
<feature type="compositionally biased region" description="Polar residues" evidence="1">
    <location>
        <begin position="42"/>
        <end position="51"/>
    </location>
</feature>
<evidence type="ECO:0000256" key="1">
    <source>
        <dbReference type="SAM" id="MobiDB-lite"/>
    </source>
</evidence>
<feature type="region of interest" description="Disordered" evidence="1">
    <location>
        <begin position="40"/>
        <end position="62"/>
    </location>
</feature>
<keyword evidence="3" id="KW-1185">Reference proteome</keyword>
<comment type="caution">
    <text evidence="2">The sequence shown here is derived from an EMBL/GenBank/DDBJ whole genome shotgun (WGS) entry which is preliminary data.</text>
</comment>
<reference evidence="2" key="1">
    <citation type="submission" date="2023-01" db="EMBL/GenBank/DDBJ databases">
        <authorList>
            <person name="Van Ghelder C."/>
            <person name="Rancurel C."/>
        </authorList>
    </citation>
    <scope>NUCLEOTIDE SEQUENCE</scope>
    <source>
        <strain evidence="2">CNCM I-4278</strain>
    </source>
</reference>
<dbReference type="Proteomes" id="UP001152607">
    <property type="component" value="Unassembled WGS sequence"/>
</dbReference>